<comment type="caution">
    <text evidence="3">The sequence shown here is derived from an EMBL/GenBank/DDBJ whole genome shotgun (WGS) entry which is preliminary data.</text>
</comment>
<feature type="transmembrane region" description="Helical" evidence="2">
    <location>
        <begin position="158"/>
        <end position="180"/>
    </location>
</feature>
<dbReference type="AlphaFoldDB" id="A0A8H4QXQ1"/>
<keyword evidence="2" id="KW-0472">Membrane</keyword>
<evidence type="ECO:0000256" key="1">
    <source>
        <dbReference type="SAM" id="MobiDB-lite"/>
    </source>
</evidence>
<protein>
    <submittedName>
        <fullName evidence="3">Uncharacterized protein</fullName>
    </submittedName>
</protein>
<evidence type="ECO:0000313" key="4">
    <source>
        <dbReference type="Proteomes" id="UP000521872"/>
    </source>
</evidence>
<feature type="compositionally biased region" description="Polar residues" evidence="1">
    <location>
        <begin position="319"/>
        <end position="330"/>
    </location>
</feature>
<sequence length="330" mass="37150">MDSTILSVGPHFMSAYLSISWLNAFLYMLEITLAIYYFFRYKTELSLRVLLAGLLIADTICTVTVLSSTWMLLIDSLQSYTRGEMKWTVPLSTVMLAIVGVIEELFLLNRCRRLFQSPLILVPLFAMVIAHLILQLYSGFYVVAFPTMNPNGRRFGNLGASIVASIMATVDLLIPAALIWQIQMVTPLQIRLQRTWRDNVMNVISSGGLGAIMTVILTALYWARPDIWGMFINTMGRIYTITILFNLLVSRRRSSPYEVPNNIARKKMSFTASIMLYNFTKPPAPRPDSPILDKQLPPTPQETQFNMSSLDVDVENAPASPSLNPHISPS</sequence>
<evidence type="ECO:0000313" key="3">
    <source>
        <dbReference type="EMBL" id="KAF4618636.1"/>
    </source>
</evidence>
<dbReference type="EMBL" id="JAACJL010000017">
    <property type="protein sequence ID" value="KAF4618636.1"/>
    <property type="molecule type" value="Genomic_DNA"/>
</dbReference>
<organism evidence="3 4">
    <name type="scientific">Agrocybe pediades</name>
    <dbReference type="NCBI Taxonomy" id="84607"/>
    <lineage>
        <taxon>Eukaryota</taxon>
        <taxon>Fungi</taxon>
        <taxon>Dikarya</taxon>
        <taxon>Basidiomycota</taxon>
        <taxon>Agaricomycotina</taxon>
        <taxon>Agaricomycetes</taxon>
        <taxon>Agaricomycetidae</taxon>
        <taxon>Agaricales</taxon>
        <taxon>Agaricineae</taxon>
        <taxon>Strophariaceae</taxon>
        <taxon>Agrocybe</taxon>
    </lineage>
</organism>
<gene>
    <name evidence="3" type="ORF">D9613_010103</name>
</gene>
<feature type="region of interest" description="Disordered" evidence="1">
    <location>
        <begin position="284"/>
        <end position="330"/>
    </location>
</feature>
<keyword evidence="4" id="KW-1185">Reference proteome</keyword>
<keyword evidence="2" id="KW-1133">Transmembrane helix</keyword>
<evidence type="ECO:0000256" key="2">
    <source>
        <dbReference type="SAM" id="Phobius"/>
    </source>
</evidence>
<accession>A0A8H4QXQ1</accession>
<feature type="transmembrane region" description="Helical" evidence="2">
    <location>
        <begin position="119"/>
        <end position="138"/>
    </location>
</feature>
<reference evidence="3 4" key="1">
    <citation type="submission" date="2019-12" db="EMBL/GenBank/DDBJ databases">
        <authorList>
            <person name="Floudas D."/>
            <person name="Bentzer J."/>
            <person name="Ahren D."/>
            <person name="Johansson T."/>
            <person name="Persson P."/>
            <person name="Tunlid A."/>
        </authorList>
    </citation>
    <scope>NUCLEOTIDE SEQUENCE [LARGE SCALE GENOMIC DNA]</scope>
    <source>
        <strain evidence="3 4">CBS 102.39</strain>
    </source>
</reference>
<feature type="transmembrane region" description="Helical" evidence="2">
    <location>
        <begin position="85"/>
        <end position="107"/>
    </location>
</feature>
<dbReference type="Proteomes" id="UP000521872">
    <property type="component" value="Unassembled WGS sequence"/>
</dbReference>
<feature type="transmembrane region" description="Helical" evidence="2">
    <location>
        <begin position="228"/>
        <end position="249"/>
    </location>
</feature>
<keyword evidence="2" id="KW-0812">Transmembrane</keyword>
<feature type="transmembrane region" description="Helical" evidence="2">
    <location>
        <begin position="51"/>
        <end position="73"/>
    </location>
</feature>
<name>A0A8H4QXQ1_9AGAR</name>
<feature type="transmembrane region" description="Helical" evidence="2">
    <location>
        <begin position="200"/>
        <end position="222"/>
    </location>
</feature>
<proteinExistence type="predicted"/>
<feature type="transmembrane region" description="Helical" evidence="2">
    <location>
        <begin position="20"/>
        <end position="39"/>
    </location>
</feature>